<gene>
    <name evidence="2" type="ORF">CHH67_20485</name>
</gene>
<keyword evidence="2" id="KW-0378">Hydrolase</keyword>
<dbReference type="GO" id="GO:0016787">
    <property type="term" value="F:hydrolase activity"/>
    <property type="evidence" value="ECO:0007669"/>
    <property type="project" value="UniProtKB-KW"/>
</dbReference>
<dbReference type="Proteomes" id="UP000215596">
    <property type="component" value="Unassembled WGS sequence"/>
</dbReference>
<proteinExistence type="predicted"/>
<dbReference type="Pfam" id="PF13487">
    <property type="entry name" value="HD_5"/>
    <property type="match status" value="1"/>
</dbReference>
<dbReference type="OrthoDB" id="9759601at2"/>
<feature type="domain" description="HD-GYP" evidence="1">
    <location>
        <begin position="113"/>
        <end position="308"/>
    </location>
</feature>
<dbReference type="AlphaFoldDB" id="A0A268EJG6"/>
<dbReference type="CDD" id="cd00077">
    <property type="entry name" value="HDc"/>
    <property type="match status" value="1"/>
</dbReference>
<dbReference type="SUPFAM" id="SSF109604">
    <property type="entry name" value="HD-domain/PDEase-like"/>
    <property type="match status" value="1"/>
</dbReference>
<name>A0A268EJG6_9BACL</name>
<evidence type="ECO:0000313" key="2">
    <source>
        <dbReference type="EMBL" id="PAD73267.1"/>
    </source>
</evidence>
<dbReference type="InterPro" id="IPR037522">
    <property type="entry name" value="HD_GYP_dom"/>
</dbReference>
<dbReference type="Gene3D" id="1.10.3210.10">
    <property type="entry name" value="Hypothetical protein af1432"/>
    <property type="match status" value="1"/>
</dbReference>
<dbReference type="PANTHER" id="PTHR43155">
    <property type="entry name" value="CYCLIC DI-GMP PHOSPHODIESTERASE PA4108-RELATED"/>
    <property type="match status" value="1"/>
</dbReference>
<reference evidence="2 3" key="1">
    <citation type="submission" date="2017-07" db="EMBL/GenBank/DDBJ databases">
        <title>Isolation and whole genome analysis of endospore-forming bacteria from heroin.</title>
        <authorList>
            <person name="Kalinowski J."/>
            <person name="Ahrens B."/>
            <person name="Al-Dilaimi A."/>
            <person name="Winkler A."/>
            <person name="Wibberg D."/>
            <person name="Schleenbecker U."/>
            <person name="Ruckert C."/>
            <person name="Wolfel R."/>
            <person name="Grass G."/>
        </authorList>
    </citation>
    <scope>NUCLEOTIDE SEQUENCE [LARGE SCALE GENOMIC DNA]</scope>
    <source>
        <strain evidence="2 3">7537-G1</strain>
    </source>
</reference>
<evidence type="ECO:0000259" key="1">
    <source>
        <dbReference type="PROSITE" id="PS51832"/>
    </source>
</evidence>
<protein>
    <submittedName>
        <fullName evidence="2">HD family phosphohydrolase</fullName>
    </submittedName>
</protein>
<dbReference type="PANTHER" id="PTHR43155:SF2">
    <property type="entry name" value="CYCLIC DI-GMP PHOSPHODIESTERASE PA4108"/>
    <property type="match status" value="1"/>
</dbReference>
<dbReference type="NCBIfam" id="TIGR00277">
    <property type="entry name" value="HDIG"/>
    <property type="match status" value="1"/>
</dbReference>
<comment type="caution">
    <text evidence="2">The sequence shown here is derived from an EMBL/GenBank/DDBJ whole genome shotgun (WGS) entry which is preliminary data.</text>
</comment>
<accession>A0A268EJG6</accession>
<dbReference type="PROSITE" id="PS51832">
    <property type="entry name" value="HD_GYP"/>
    <property type="match status" value="1"/>
</dbReference>
<dbReference type="InterPro" id="IPR003607">
    <property type="entry name" value="HD/PDEase_dom"/>
</dbReference>
<organism evidence="2 3">
    <name type="scientific">Paenibacillus campinasensis</name>
    <dbReference type="NCBI Taxonomy" id="66347"/>
    <lineage>
        <taxon>Bacteria</taxon>
        <taxon>Bacillati</taxon>
        <taxon>Bacillota</taxon>
        <taxon>Bacilli</taxon>
        <taxon>Bacillales</taxon>
        <taxon>Paenibacillaceae</taxon>
        <taxon>Paenibacillus</taxon>
    </lineage>
</organism>
<sequence>MKVHVSDLIPGDQIEQDAFNSHGVHILRKGTALRTQDIAKLLQHNIDFIEIAPREEQSSIAYEAPSESQDLVDKVTSQYELAFEGCEALFSEALQTGSFDEVVAEESFRPLAHTISKHKDAVSLLLMFNSDDDYTYRHSIQVGMLSYYIATWLGYSEEEAYDIGKAGYLHDIGKCKIPKEILEKPGKLTKEEFETVKLHTVYGYELIRESTDNEAIALAALQHHERMDGSGYPQRLYEDEIHPYSQICAVADVYSAMTTTRVYQSRQSMLTALRELHRLSFGKLSAKPTHAFIEQMLPNFIGKKVLLTTGEQGTIVMNNPSNYFRPLVQVGSRFIDLSRESEDETAIRDILQI</sequence>
<evidence type="ECO:0000313" key="3">
    <source>
        <dbReference type="Proteomes" id="UP000215596"/>
    </source>
</evidence>
<dbReference type="RefSeq" id="WP_095267242.1">
    <property type="nucleotide sequence ID" value="NZ_NPBY01000067.1"/>
</dbReference>
<dbReference type="SMART" id="SM00471">
    <property type="entry name" value="HDc"/>
    <property type="match status" value="1"/>
</dbReference>
<dbReference type="EMBL" id="NPBY01000067">
    <property type="protein sequence ID" value="PAD73267.1"/>
    <property type="molecule type" value="Genomic_DNA"/>
</dbReference>
<dbReference type="InterPro" id="IPR006675">
    <property type="entry name" value="HDIG_dom"/>
</dbReference>